<dbReference type="AlphaFoldDB" id="A0A401LFP8"/>
<reference evidence="1 2" key="1">
    <citation type="submission" date="2018-10" db="EMBL/GenBank/DDBJ databases">
        <title>Draft Genome Sequence of Anaerotignum sp. KCTC 15736.</title>
        <authorList>
            <person name="Choi S.H."/>
            <person name="Kim J.S."/>
            <person name="Kang S.W."/>
            <person name="Lee J.S."/>
            <person name="Park S.H."/>
        </authorList>
    </citation>
    <scope>NUCLEOTIDE SEQUENCE [LARGE SCALE GENOMIC DNA]</scope>
    <source>
        <strain evidence="1 2">KCTC 15736</strain>
    </source>
</reference>
<dbReference type="RefSeq" id="WP_016407030.1">
    <property type="nucleotide sequence ID" value="NZ_DAVZTY010000042.1"/>
</dbReference>
<protein>
    <recommendedName>
        <fullName evidence="3">SEC-C domain-containing protein</fullName>
    </recommendedName>
</protein>
<dbReference type="GeneID" id="86194992"/>
<comment type="caution">
    <text evidence="1">The sequence shown here is derived from an EMBL/GenBank/DDBJ whole genome shotgun (WGS) entry which is preliminary data.</text>
</comment>
<evidence type="ECO:0000313" key="1">
    <source>
        <dbReference type="EMBL" id="GCB30315.1"/>
    </source>
</evidence>
<dbReference type="PANTHER" id="PTHR33747">
    <property type="entry name" value="UPF0225 PROTEIN SCO1677"/>
    <property type="match status" value="1"/>
</dbReference>
<organism evidence="1 2">
    <name type="scientific">Anaerotignum faecicola</name>
    <dbReference type="NCBI Taxonomy" id="2358141"/>
    <lineage>
        <taxon>Bacteria</taxon>
        <taxon>Bacillati</taxon>
        <taxon>Bacillota</taxon>
        <taxon>Clostridia</taxon>
        <taxon>Lachnospirales</taxon>
        <taxon>Anaerotignaceae</taxon>
        <taxon>Anaerotignum</taxon>
    </lineage>
</organism>
<keyword evidence="2" id="KW-1185">Reference proteome</keyword>
<dbReference type="Pfam" id="PF02810">
    <property type="entry name" value="SEC-C"/>
    <property type="match status" value="1"/>
</dbReference>
<dbReference type="InterPro" id="IPR004027">
    <property type="entry name" value="SEC_C_motif"/>
</dbReference>
<sequence length="166" mass="19139">MSLYEDWMKKAFSQEGRSIEAVWEEYLPKEQKIYEYILGEKVTKLEGTIAELAARFDMTAEMIVAFIDGLNASLEEPFDMETLAEDTKVCINIDFEKLYKLMIEYKAEHLSNLPQWDGIYDAETRKHFALEQKKSKTIVKGEKIGRNDPCPCGSGKKYKKCCGRNA</sequence>
<accession>A0A401LFP8</accession>
<dbReference type="NCBIfam" id="NF004088">
    <property type="entry name" value="PRK05590.1"/>
    <property type="match status" value="1"/>
</dbReference>
<dbReference type="EMBL" id="BHVZ01000014">
    <property type="protein sequence ID" value="GCB30315.1"/>
    <property type="molecule type" value="Genomic_DNA"/>
</dbReference>
<name>A0A401LFP8_9FIRM</name>
<proteinExistence type="predicted"/>
<gene>
    <name evidence="1" type="ORF">KGMB03357_19760</name>
</gene>
<evidence type="ECO:0008006" key="3">
    <source>
        <dbReference type="Google" id="ProtNLM"/>
    </source>
</evidence>
<dbReference type="PANTHER" id="PTHR33747:SF1">
    <property type="entry name" value="ADENYLATE CYCLASE-ASSOCIATED CAP C-TERMINAL DOMAIN-CONTAINING PROTEIN"/>
    <property type="match status" value="1"/>
</dbReference>
<dbReference type="SUPFAM" id="SSF103642">
    <property type="entry name" value="Sec-C motif"/>
    <property type="match status" value="1"/>
</dbReference>
<dbReference type="Gene3D" id="3.10.450.50">
    <property type="match status" value="1"/>
</dbReference>
<evidence type="ECO:0000313" key="2">
    <source>
        <dbReference type="Proteomes" id="UP000287361"/>
    </source>
</evidence>
<dbReference type="OrthoDB" id="5872at2"/>
<dbReference type="Proteomes" id="UP000287361">
    <property type="component" value="Unassembled WGS sequence"/>
</dbReference>